<dbReference type="InterPro" id="IPR002591">
    <property type="entry name" value="Phosphodiest/P_Trfase"/>
</dbReference>
<dbReference type="SUPFAM" id="SSF52540">
    <property type="entry name" value="P-loop containing nucleoside triphosphate hydrolases"/>
    <property type="match status" value="1"/>
</dbReference>
<dbReference type="Gene3D" id="1.25.40.10">
    <property type="entry name" value="Tetratricopeptide repeat domain"/>
    <property type="match status" value="2"/>
</dbReference>
<dbReference type="SUPFAM" id="SSF48452">
    <property type="entry name" value="TPR-like"/>
    <property type="match status" value="2"/>
</dbReference>
<evidence type="ECO:0000259" key="2">
    <source>
        <dbReference type="Pfam" id="PF00685"/>
    </source>
</evidence>
<evidence type="ECO:0000313" key="3">
    <source>
        <dbReference type="EMBL" id="SMX41886.1"/>
    </source>
</evidence>
<dbReference type="InterPro" id="IPR019734">
    <property type="entry name" value="TPR_rpt"/>
</dbReference>
<dbReference type="RefSeq" id="WP_093967072.1">
    <property type="nucleotide sequence ID" value="NZ_FXYE01000002.1"/>
</dbReference>
<dbReference type="OrthoDB" id="9779418at2"/>
<dbReference type="GO" id="GO:0016787">
    <property type="term" value="F:hydrolase activity"/>
    <property type="evidence" value="ECO:0007669"/>
    <property type="project" value="UniProtKB-ARBA"/>
</dbReference>
<organism evidence="3 4">
    <name type="scientific">Actibacterium lipolyticum</name>
    <dbReference type="NCBI Taxonomy" id="1524263"/>
    <lineage>
        <taxon>Bacteria</taxon>
        <taxon>Pseudomonadati</taxon>
        <taxon>Pseudomonadota</taxon>
        <taxon>Alphaproteobacteria</taxon>
        <taxon>Rhodobacterales</taxon>
        <taxon>Roseobacteraceae</taxon>
        <taxon>Actibacterium</taxon>
    </lineage>
</organism>
<dbReference type="InterPro" id="IPR000863">
    <property type="entry name" value="Sulfotransferase_dom"/>
</dbReference>
<dbReference type="Proteomes" id="UP000202922">
    <property type="component" value="Unassembled WGS sequence"/>
</dbReference>
<dbReference type="Pfam" id="PF00685">
    <property type="entry name" value="Sulfotransfer_1"/>
    <property type="match status" value="1"/>
</dbReference>
<feature type="repeat" description="TPR" evidence="1">
    <location>
        <begin position="601"/>
        <end position="634"/>
    </location>
</feature>
<sequence length="979" mass="108113">MTQRNKVLLIGWDAADWKVINPLMDAGLMPNLNALVNRGTAGNLATLSPVLSPMLWSSIATGKRPYKHGVHGFTEPTPDGKSVRPITSFARKTNAIWNIATLQGLKSNIVGWWPSNPAEPINGVMVSNLYQSAPKDGSADWPMLPGTVHPERLNDELEELRWHPNELTGQDLAMFLPYGDEIDQDKDQRIKSVARIVSDATSIQGAATHLMVTEPWDFMAVYFDAIDHFCHAFMKYHPPKQDIVSDADFRLYHQVVTGGYIYHDQMLGRLLELAGEDTTVMLISDHGFHPDHLRPQQMPMEPAGPAVEHRDQGIFVLAGPGIKTDHRIDGANLLDITPTILTLLGLPVGDDMDGRTLVQAFEAAPDVRSIPSWDDVAGDAGRARDEIEMDADEQRENLEQLVALGYIDRPDDDTTVAVADAKREQSYNLALSYMDAGMHPKAAELLSELYRTYPLEFRFGLRLALCLQASEQIDAAAQVVDHLSRNWQQAAKHASASVEQFEEKVKARRAALDPDADNLDEATRVELAVAVKDVDDDAPDKPAPILMTPQERDVLKRLSAIAHGNPAILENLSANIALSRRNPTLAMEHLARVQDGQFKSPNFCIQRGNAFLSLGDFDKAISSFEAALVLDRESPTAFLGLCRAYLRNDDADNALRCAKTAIGLKFASAPAHYYAALAMHKQGKAADAVQALNVALSQNPNFPEAHVLLSVIYRRVLGNNDASLLHRAQARAIRMARRKQIDEAPKLELPDLPEIDLDAELPKWPLDPKLVPMLLNVPQDIGGFDTSKQTIIVSGLPRSGTSMAMQMLAAGGIPILSDDTRPADENNPLGYLEYEPVKGLSTDNTWLNKAEGKALKVVAPLMHRMPQGPNYKVILMQRDVGEIVTSQTRMLGRLDKTGADMKADAMAKMYTEQLERLDILFTAHNVEVLRLRHRDVIADPLNAADQIAQFLGRTLDTPVMSKVVDRSLWRERSDAEASA</sequence>
<dbReference type="SMART" id="SM00028">
    <property type="entry name" value="TPR"/>
    <property type="match status" value="3"/>
</dbReference>
<dbReference type="EC" id="5.4.2.12" evidence="3"/>
<keyword evidence="3" id="KW-0413">Isomerase</keyword>
<feature type="domain" description="Sulfotransferase" evidence="2">
    <location>
        <begin position="790"/>
        <end position="967"/>
    </location>
</feature>
<dbReference type="PROSITE" id="PS50005">
    <property type="entry name" value="TPR"/>
    <property type="match status" value="1"/>
</dbReference>
<dbReference type="GO" id="GO:0008146">
    <property type="term" value="F:sulfotransferase activity"/>
    <property type="evidence" value="ECO:0007669"/>
    <property type="project" value="InterPro"/>
</dbReference>
<proteinExistence type="predicted"/>
<dbReference type="InterPro" id="IPR027417">
    <property type="entry name" value="P-loop_NTPase"/>
</dbReference>
<protein>
    <submittedName>
        <fullName evidence="3">2,3-bisphosphoglycerate-independent phosphoglycerate mutase</fullName>
        <ecNumber evidence="3">5.4.2.12</ecNumber>
    </submittedName>
</protein>
<dbReference type="Gene3D" id="3.40.50.300">
    <property type="entry name" value="P-loop containing nucleotide triphosphate hydrolases"/>
    <property type="match status" value="1"/>
</dbReference>
<dbReference type="Gene3D" id="3.40.720.10">
    <property type="entry name" value="Alkaline Phosphatase, subunit A"/>
    <property type="match status" value="1"/>
</dbReference>
<dbReference type="InterPro" id="IPR011990">
    <property type="entry name" value="TPR-like_helical_dom_sf"/>
</dbReference>
<name>A0A238KIF1_9RHOB</name>
<dbReference type="Pfam" id="PF13432">
    <property type="entry name" value="TPR_16"/>
    <property type="match status" value="2"/>
</dbReference>
<dbReference type="SUPFAM" id="SSF53649">
    <property type="entry name" value="Alkaline phosphatase-like"/>
    <property type="match status" value="1"/>
</dbReference>
<accession>A0A238KIF1</accession>
<dbReference type="AlphaFoldDB" id="A0A238KIF1"/>
<keyword evidence="4" id="KW-1185">Reference proteome</keyword>
<dbReference type="InterPro" id="IPR017850">
    <property type="entry name" value="Alkaline_phosphatase_core_sf"/>
</dbReference>
<evidence type="ECO:0000313" key="4">
    <source>
        <dbReference type="Proteomes" id="UP000202922"/>
    </source>
</evidence>
<reference evidence="4" key="1">
    <citation type="submission" date="2017-05" db="EMBL/GenBank/DDBJ databases">
        <authorList>
            <person name="Rodrigo-Torres L."/>
            <person name="Arahal R. D."/>
            <person name="Lucena T."/>
        </authorList>
    </citation>
    <scope>NUCLEOTIDE SEQUENCE [LARGE SCALE GENOMIC DNA]</scope>
    <source>
        <strain evidence="4">CECT 8621</strain>
    </source>
</reference>
<dbReference type="EMBL" id="FXYE01000002">
    <property type="protein sequence ID" value="SMX41886.1"/>
    <property type="molecule type" value="Genomic_DNA"/>
</dbReference>
<keyword evidence="1" id="KW-0802">TPR repeat</keyword>
<gene>
    <name evidence="3" type="primary">gpmI_1</name>
    <name evidence="3" type="ORF">COL8621_01846</name>
</gene>
<evidence type="ECO:0000256" key="1">
    <source>
        <dbReference type="PROSITE-ProRule" id="PRU00339"/>
    </source>
</evidence>
<dbReference type="Pfam" id="PF13174">
    <property type="entry name" value="TPR_6"/>
    <property type="match status" value="1"/>
</dbReference>
<dbReference type="PANTHER" id="PTHR10151:SF120">
    <property type="entry name" value="BIS(5'-ADENOSYL)-TRIPHOSPHATASE"/>
    <property type="match status" value="1"/>
</dbReference>
<dbReference type="Pfam" id="PF01663">
    <property type="entry name" value="Phosphodiest"/>
    <property type="match status" value="1"/>
</dbReference>
<dbReference type="GO" id="GO:0004619">
    <property type="term" value="F:phosphoglycerate mutase activity"/>
    <property type="evidence" value="ECO:0007669"/>
    <property type="project" value="UniProtKB-EC"/>
</dbReference>
<dbReference type="PANTHER" id="PTHR10151">
    <property type="entry name" value="ECTONUCLEOTIDE PYROPHOSPHATASE/PHOSPHODIESTERASE"/>
    <property type="match status" value="1"/>
</dbReference>